<dbReference type="AlphaFoldDB" id="A0AAE0ISW3"/>
<reference evidence="1" key="1">
    <citation type="journal article" date="2023" name="Mol. Phylogenet. Evol.">
        <title>Genome-scale phylogeny and comparative genomics of the fungal order Sordariales.</title>
        <authorList>
            <person name="Hensen N."/>
            <person name="Bonometti L."/>
            <person name="Westerberg I."/>
            <person name="Brannstrom I.O."/>
            <person name="Guillou S."/>
            <person name="Cros-Aarteil S."/>
            <person name="Calhoun S."/>
            <person name="Haridas S."/>
            <person name="Kuo A."/>
            <person name="Mondo S."/>
            <person name="Pangilinan J."/>
            <person name="Riley R."/>
            <person name="LaButti K."/>
            <person name="Andreopoulos B."/>
            <person name="Lipzen A."/>
            <person name="Chen C."/>
            <person name="Yan M."/>
            <person name="Daum C."/>
            <person name="Ng V."/>
            <person name="Clum A."/>
            <person name="Steindorff A."/>
            <person name="Ohm R.A."/>
            <person name="Martin F."/>
            <person name="Silar P."/>
            <person name="Natvig D.O."/>
            <person name="Lalanne C."/>
            <person name="Gautier V."/>
            <person name="Ament-Velasquez S.L."/>
            <person name="Kruys A."/>
            <person name="Hutchinson M.I."/>
            <person name="Powell A.J."/>
            <person name="Barry K."/>
            <person name="Miller A.N."/>
            <person name="Grigoriev I.V."/>
            <person name="Debuchy R."/>
            <person name="Gladieux P."/>
            <person name="Hiltunen Thoren M."/>
            <person name="Johannesson H."/>
        </authorList>
    </citation>
    <scope>NUCLEOTIDE SEQUENCE</scope>
    <source>
        <strain evidence="1">CBS 118394</strain>
    </source>
</reference>
<comment type="caution">
    <text evidence="1">The sequence shown here is derived from an EMBL/GenBank/DDBJ whole genome shotgun (WGS) entry which is preliminary data.</text>
</comment>
<reference evidence="1" key="2">
    <citation type="submission" date="2023-06" db="EMBL/GenBank/DDBJ databases">
        <authorList>
            <consortium name="Lawrence Berkeley National Laboratory"/>
            <person name="Haridas S."/>
            <person name="Hensen N."/>
            <person name="Bonometti L."/>
            <person name="Westerberg I."/>
            <person name="Brannstrom I.O."/>
            <person name="Guillou S."/>
            <person name="Cros-Aarteil S."/>
            <person name="Calhoun S."/>
            <person name="Kuo A."/>
            <person name="Mondo S."/>
            <person name="Pangilinan J."/>
            <person name="Riley R."/>
            <person name="Labutti K."/>
            <person name="Andreopoulos B."/>
            <person name="Lipzen A."/>
            <person name="Chen C."/>
            <person name="Yanf M."/>
            <person name="Daum C."/>
            <person name="Ng V."/>
            <person name="Clum A."/>
            <person name="Steindorff A."/>
            <person name="Ohm R."/>
            <person name="Martin F."/>
            <person name="Silar P."/>
            <person name="Natvig D."/>
            <person name="Lalanne C."/>
            <person name="Gautier V."/>
            <person name="Ament-Velasquez S.L."/>
            <person name="Kruys A."/>
            <person name="Hutchinson M.I."/>
            <person name="Powell A.J."/>
            <person name="Barry K."/>
            <person name="Miller A.N."/>
            <person name="Grigoriev I.V."/>
            <person name="Debuchy R."/>
            <person name="Gladieux P."/>
            <person name="Thoren M.H."/>
            <person name="Johannesson H."/>
        </authorList>
    </citation>
    <scope>NUCLEOTIDE SEQUENCE</scope>
    <source>
        <strain evidence="1">CBS 118394</strain>
    </source>
</reference>
<gene>
    <name evidence="1" type="ORF">B0H66DRAFT_71633</name>
</gene>
<evidence type="ECO:0000313" key="2">
    <source>
        <dbReference type="Proteomes" id="UP001283341"/>
    </source>
</evidence>
<dbReference type="EMBL" id="JAUEDM010000001">
    <property type="protein sequence ID" value="KAK3330671.1"/>
    <property type="molecule type" value="Genomic_DNA"/>
</dbReference>
<sequence length="153" mass="16523">MKGRKIASIAMLVCATSLMIPIDLRSRSARVGRSALSMDFFSFCLKLLPVTAGRRDLELGPGVQSPGPDAVEISSDARASIADSHPFLNRKGERGKRPSAWWVCALVALKLPSLLSLSVSSVTCLLVVFLRPAALSRLPWLNRPSSPPFPLLV</sequence>
<dbReference type="Proteomes" id="UP001283341">
    <property type="component" value="Unassembled WGS sequence"/>
</dbReference>
<accession>A0AAE0ISW3</accession>
<organism evidence="1 2">
    <name type="scientific">Apodospora peruviana</name>
    <dbReference type="NCBI Taxonomy" id="516989"/>
    <lineage>
        <taxon>Eukaryota</taxon>
        <taxon>Fungi</taxon>
        <taxon>Dikarya</taxon>
        <taxon>Ascomycota</taxon>
        <taxon>Pezizomycotina</taxon>
        <taxon>Sordariomycetes</taxon>
        <taxon>Sordariomycetidae</taxon>
        <taxon>Sordariales</taxon>
        <taxon>Lasiosphaeriaceae</taxon>
        <taxon>Apodospora</taxon>
    </lineage>
</organism>
<name>A0AAE0ISW3_9PEZI</name>
<proteinExistence type="predicted"/>
<evidence type="ECO:0000313" key="1">
    <source>
        <dbReference type="EMBL" id="KAK3330671.1"/>
    </source>
</evidence>
<protein>
    <submittedName>
        <fullName evidence="1">Uncharacterized protein</fullName>
    </submittedName>
</protein>
<keyword evidence="2" id="KW-1185">Reference proteome</keyword>